<evidence type="ECO:0000256" key="4">
    <source>
        <dbReference type="ARBA" id="ARBA00022605"/>
    </source>
</evidence>
<accession>A0A6J6AH60</accession>
<dbReference type="GO" id="GO:0009073">
    <property type="term" value="P:aromatic amino acid family biosynthetic process"/>
    <property type="evidence" value="ECO:0007669"/>
    <property type="project" value="UniProtKB-KW"/>
</dbReference>
<dbReference type="HAMAP" id="MF_00210">
    <property type="entry name" value="EPSP_synth"/>
    <property type="match status" value="1"/>
</dbReference>
<dbReference type="GO" id="GO:0009423">
    <property type="term" value="P:chorismate biosynthetic process"/>
    <property type="evidence" value="ECO:0007669"/>
    <property type="project" value="UniProtKB-UniPathway"/>
</dbReference>
<dbReference type="PIRSF" id="PIRSF000505">
    <property type="entry name" value="EPSPS"/>
    <property type="match status" value="1"/>
</dbReference>
<comment type="catalytic activity">
    <reaction evidence="7">
        <text>3-phosphoshikimate + phosphoenolpyruvate = 5-O-(1-carboxyvinyl)-3-phosphoshikimate + phosphate</text>
        <dbReference type="Rhea" id="RHEA:21256"/>
        <dbReference type="ChEBI" id="CHEBI:43474"/>
        <dbReference type="ChEBI" id="CHEBI:57701"/>
        <dbReference type="ChEBI" id="CHEBI:58702"/>
        <dbReference type="ChEBI" id="CHEBI:145989"/>
        <dbReference type="EC" id="2.5.1.19"/>
    </reaction>
    <physiologicalReaction direction="left-to-right" evidence="7">
        <dbReference type="Rhea" id="RHEA:21257"/>
    </physiologicalReaction>
</comment>
<evidence type="ECO:0000259" key="8">
    <source>
        <dbReference type="Pfam" id="PF00275"/>
    </source>
</evidence>
<dbReference type="EMBL" id="CAETWZ010000095">
    <property type="protein sequence ID" value="CAB4368169.1"/>
    <property type="molecule type" value="Genomic_DNA"/>
</dbReference>
<organism evidence="9">
    <name type="scientific">freshwater metagenome</name>
    <dbReference type="NCBI Taxonomy" id="449393"/>
    <lineage>
        <taxon>unclassified sequences</taxon>
        <taxon>metagenomes</taxon>
        <taxon>ecological metagenomes</taxon>
    </lineage>
</organism>
<evidence type="ECO:0000256" key="2">
    <source>
        <dbReference type="ARBA" id="ARBA00009948"/>
    </source>
</evidence>
<dbReference type="NCBIfam" id="TIGR01356">
    <property type="entry name" value="aroA"/>
    <property type="match status" value="1"/>
</dbReference>
<proteinExistence type="inferred from homology"/>
<dbReference type="PANTHER" id="PTHR21090:SF5">
    <property type="entry name" value="PENTAFUNCTIONAL AROM POLYPEPTIDE"/>
    <property type="match status" value="1"/>
</dbReference>
<reference evidence="9" key="1">
    <citation type="submission" date="2020-05" db="EMBL/GenBank/DDBJ databases">
        <authorList>
            <person name="Chiriac C."/>
            <person name="Salcher M."/>
            <person name="Ghai R."/>
            <person name="Kavagutti S V."/>
        </authorList>
    </citation>
    <scope>NUCLEOTIDE SEQUENCE</scope>
</reference>
<evidence type="ECO:0000256" key="3">
    <source>
        <dbReference type="ARBA" id="ARBA00012450"/>
    </source>
</evidence>
<keyword evidence="4" id="KW-0028">Amino-acid biosynthesis</keyword>
<dbReference type="PROSITE" id="PS00885">
    <property type="entry name" value="EPSP_SYNTHASE_2"/>
    <property type="match status" value="1"/>
</dbReference>
<dbReference type="PANTHER" id="PTHR21090">
    <property type="entry name" value="AROM/DEHYDROQUINATE SYNTHASE"/>
    <property type="match status" value="1"/>
</dbReference>
<dbReference type="GO" id="GO:0003866">
    <property type="term" value="F:3-phosphoshikimate 1-carboxyvinyltransferase activity"/>
    <property type="evidence" value="ECO:0007669"/>
    <property type="project" value="UniProtKB-EC"/>
</dbReference>
<dbReference type="CDD" id="cd01556">
    <property type="entry name" value="EPSP_synthase"/>
    <property type="match status" value="1"/>
</dbReference>
<protein>
    <recommendedName>
        <fullName evidence="3">3-phosphoshikimate 1-carboxyvinyltransferase</fullName>
        <ecNumber evidence="3">2.5.1.19</ecNumber>
    </recommendedName>
</protein>
<dbReference type="AlphaFoldDB" id="A0A6J6AH60"/>
<name>A0A6J6AH60_9ZZZZ</name>
<dbReference type="InterPro" id="IPR023193">
    <property type="entry name" value="EPSP_synthase_CS"/>
</dbReference>
<dbReference type="InterPro" id="IPR036968">
    <property type="entry name" value="Enolpyruvate_Tfrase_sf"/>
</dbReference>
<keyword evidence="5" id="KW-0808">Transferase</keyword>
<sequence length="428" mass="44741">MTSVILHPPSGPIDAVVSVPGSKSVANRALVCAMLSKESSHISGIPTGDDARVVLDVIRDSGRAVEIVNNDVHIAKTPILKFPGIVDAVLAGTSSRFLTAVACLFDSTTIIDGESVLRSRPMADLHDALVSLGADIGHLGEVGHLPVSVSRGSLSGGEIHIAGNVSSQFISALMLIGPMLNEGLVIHIDGPLVSRSYVQMTADVMKSFGAVVRTEEATIAVKFGPYKGCDYTIEPDYSSAAFPLVAVALREGRVVVPGLASASLQGDGEIIPILKRMGLSCEVSGSDISVSRLATTHLLPLVMDMSDCSDLVPAVAVACCMASGESVLSGIGFIRNKESDRLGDLANELNRAGGNVTVEQDGLRIVGPCSWTPVVLETYHDHRMAMALSLLSLRASGMKIADPGVVTKSWPEYFTDMASILGAVETGN</sequence>
<dbReference type="EC" id="2.5.1.19" evidence="3"/>
<dbReference type="UniPathway" id="UPA00053">
    <property type="reaction ID" value="UER00089"/>
</dbReference>
<feature type="domain" description="Enolpyruvate transferase" evidence="8">
    <location>
        <begin position="10"/>
        <end position="416"/>
    </location>
</feature>
<dbReference type="InterPro" id="IPR001986">
    <property type="entry name" value="Enolpyruvate_Tfrase_dom"/>
</dbReference>
<dbReference type="GO" id="GO:0008652">
    <property type="term" value="P:amino acid biosynthetic process"/>
    <property type="evidence" value="ECO:0007669"/>
    <property type="project" value="UniProtKB-KW"/>
</dbReference>
<evidence type="ECO:0000256" key="1">
    <source>
        <dbReference type="ARBA" id="ARBA00004811"/>
    </source>
</evidence>
<evidence type="ECO:0000256" key="6">
    <source>
        <dbReference type="ARBA" id="ARBA00023141"/>
    </source>
</evidence>
<dbReference type="InterPro" id="IPR006264">
    <property type="entry name" value="EPSP_synthase"/>
</dbReference>
<evidence type="ECO:0000313" key="9">
    <source>
        <dbReference type="EMBL" id="CAB4368169.1"/>
    </source>
</evidence>
<evidence type="ECO:0000256" key="7">
    <source>
        <dbReference type="ARBA" id="ARBA00044633"/>
    </source>
</evidence>
<gene>
    <name evidence="9" type="ORF">UFOPK4179_00966</name>
</gene>
<keyword evidence="6" id="KW-0057">Aromatic amino acid biosynthesis</keyword>
<dbReference type="Pfam" id="PF00275">
    <property type="entry name" value="EPSP_synthase"/>
    <property type="match status" value="1"/>
</dbReference>
<dbReference type="SUPFAM" id="SSF55205">
    <property type="entry name" value="EPT/RTPC-like"/>
    <property type="match status" value="1"/>
</dbReference>
<comment type="similarity">
    <text evidence="2">Belongs to the EPSP synthase family.</text>
</comment>
<dbReference type="InterPro" id="IPR013792">
    <property type="entry name" value="RNA3'P_cycl/enolpyr_Trfase_a/b"/>
</dbReference>
<dbReference type="Gene3D" id="3.65.10.10">
    <property type="entry name" value="Enolpyruvate transferase domain"/>
    <property type="match status" value="2"/>
</dbReference>
<comment type="pathway">
    <text evidence="1">Metabolic intermediate biosynthesis; chorismate biosynthesis; chorismate from D-erythrose 4-phosphate and phosphoenolpyruvate: step 6/7.</text>
</comment>
<evidence type="ECO:0000256" key="5">
    <source>
        <dbReference type="ARBA" id="ARBA00022679"/>
    </source>
</evidence>